<dbReference type="Pfam" id="PF02558">
    <property type="entry name" value="ApbA"/>
    <property type="match status" value="1"/>
</dbReference>
<dbReference type="EMBL" id="CP090978">
    <property type="protein sequence ID" value="UJF35121.1"/>
    <property type="molecule type" value="Genomic_DNA"/>
</dbReference>
<accession>A0ABY3SPJ2</accession>
<keyword evidence="3" id="KW-1185">Reference proteome</keyword>
<dbReference type="RefSeq" id="WP_235121693.1">
    <property type="nucleotide sequence ID" value="NZ_CP090978.1"/>
</dbReference>
<evidence type="ECO:0000259" key="1">
    <source>
        <dbReference type="Pfam" id="PF02558"/>
    </source>
</evidence>
<name>A0ABY3SPJ2_9BACL</name>
<dbReference type="SUPFAM" id="SSF51735">
    <property type="entry name" value="NAD(P)-binding Rossmann-fold domains"/>
    <property type="match status" value="1"/>
</dbReference>
<sequence length="140" mass="15552">MKIRVIGAGALGMLFAAGLAEFCEEIVVMTRTDEQADALRKQGIRLDGHYLKGKRNLTFVSFENEVEQDAPIKDCDYVLMMVKQYALDDDLLQYLGKQLPPDAVVVCFQNGIGHREKLEHVVGADRVLLAVTTEAGKKRA</sequence>
<gene>
    <name evidence="2" type="ORF">L0M14_08295</name>
</gene>
<dbReference type="InterPro" id="IPR036291">
    <property type="entry name" value="NAD(P)-bd_dom_sf"/>
</dbReference>
<protein>
    <submittedName>
        <fullName evidence="2">NAD(P)-binding domain-containing protein</fullName>
    </submittedName>
</protein>
<reference evidence="2 3" key="1">
    <citation type="journal article" date="2024" name="Int. J. Syst. Evol. Microbiol.">
        <title>Paenibacillus hexagrammi sp. nov., a novel bacterium isolated from the gut content of Hexagrammos agrammus.</title>
        <authorList>
            <person name="Jung H.K."/>
            <person name="Kim D.G."/>
            <person name="Zin H."/>
            <person name="Park J."/>
            <person name="Jung H."/>
            <person name="Kim Y.O."/>
            <person name="Kong H.J."/>
            <person name="Kim J.W."/>
            <person name="Kim Y.S."/>
        </authorList>
    </citation>
    <scope>NUCLEOTIDE SEQUENCE [LARGE SCALE GENOMIC DNA]</scope>
    <source>
        <strain evidence="2 3">YPD9-1</strain>
    </source>
</reference>
<feature type="domain" description="Ketopantoate reductase N-terminal" evidence="1">
    <location>
        <begin position="3"/>
        <end position="137"/>
    </location>
</feature>
<proteinExistence type="predicted"/>
<dbReference type="InterPro" id="IPR013332">
    <property type="entry name" value="KPR_N"/>
</dbReference>
<organism evidence="2 3">
    <name type="scientific">Paenibacillus hexagrammi</name>
    <dbReference type="NCBI Taxonomy" id="2908839"/>
    <lineage>
        <taxon>Bacteria</taxon>
        <taxon>Bacillati</taxon>
        <taxon>Bacillota</taxon>
        <taxon>Bacilli</taxon>
        <taxon>Bacillales</taxon>
        <taxon>Paenibacillaceae</taxon>
        <taxon>Paenibacillus</taxon>
    </lineage>
</organism>
<evidence type="ECO:0000313" key="3">
    <source>
        <dbReference type="Proteomes" id="UP001649230"/>
    </source>
</evidence>
<dbReference type="Proteomes" id="UP001649230">
    <property type="component" value="Chromosome"/>
</dbReference>
<dbReference type="Gene3D" id="3.40.50.720">
    <property type="entry name" value="NAD(P)-binding Rossmann-like Domain"/>
    <property type="match status" value="1"/>
</dbReference>
<evidence type="ECO:0000313" key="2">
    <source>
        <dbReference type="EMBL" id="UJF35121.1"/>
    </source>
</evidence>